<dbReference type="OrthoDB" id="5196392at2"/>
<organism evidence="5 6">
    <name type="scientific">Blastococcus aggregatus</name>
    <dbReference type="NCBI Taxonomy" id="38502"/>
    <lineage>
        <taxon>Bacteria</taxon>
        <taxon>Bacillati</taxon>
        <taxon>Actinomycetota</taxon>
        <taxon>Actinomycetes</taxon>
        <taxon>Geodermatophilales</taxon>
        <taxon>Geodermatophilaceae</taxon>
        <taxon>Blastococcus</taxon>
    </lineage>
</organism>
<name>A0A285V4X8_9ACTN</name>
<feature type="region of interest" description="Disordered" evidence="3">
    <location>
        <begin position="1"/>
        <end position="53"/>
    </location>
</feature>
<evidence type="ECO:0000313" key="6">
    <source>
        <dbReference type="Proteomes" id="UP000219435"/>
    </source>
</evidence>
<dbReference type="EMBL" id="OBQI01000002">
    <property type="protein sequence ID" value="SOC49120.1"/>
    <property type="molecule type" value="Genomic_DNA"/>
</dbReference>
<evidence type="ECO:0000256" key="2">
    <source>
        <dbReference type="ARBA" id="ARBA00023136"/>
    </source>
</evidence>
<feature type="compositionally biased region" description="Low complexity" evidence="3">
    <location>
        <begin position="1"/>
        <end position="16"/>
    </location>
</feature>
<dbReference type="Proteomes" id="UP000219435">
    <property type="component" value="Unassembled WGS sequence"/>
</dbReference>
<keyword evidence="4" id="KW-1133">Transmembrane helix</keyword>
<feature type="transmembrane region" description="Helical" evidence="4">
    <location>
        <begin position="62"/>
        <end position="84"/>
    </location>
</feature>
<dbReference type="PANTHER" id="PTHR37042">
    <property type="entry name" value="OUTER MEMBRANE PROTEIN RV1973"/>
    <property type="match status" value="1"/>
</dbReference>
<evidence type="ECO:0000256" key="3">
    <source>
        <dbReference type="SAM" id="MobiDB-lite"/>
    </source>
</evidence>
<proteinExistence type="predicted"/>
<keyword evidence="2 4" id="KW-0472">Membrane</keyword>
<keyword evidence="6" id="KW-1185">Reference proteome</keyword>
<comment type="subcellular location">
    <subcellularLocation>
        <location evidence="1">Membrane</location>
    </subcellularLocation>
</comment>
<evidence type="ECO:0000256" key="4">
    <source>
        <dbReference type="SAM" id="Phobius"/>
    </source>
</evidence>
<keyword evidence="4" id="KW-0812">Transmembrane</keyword>
<dbReference type="RefSeq" id="WP_097194655.1">
    <property type="nucleotide sequence ID" value="NZ_OBQI01000002.1"/>
</dbReference>
<sequence length="223" mass="23214">MTSDARTGARAGGATAPVPGDGASGVPADDLTTRAAADEQGTDEAAGGGGPSRTGRLARLSIPLLPALAVLLVLLLAGVAFLWFTRPGDSSVRTGEYGAALQAARSGIVDLTSFDYLTLDDDIEQIRRIATGDLRDDSVSELEDRRQEITELEAVVNTEIIGAGVTRADTEDATVLLVIQATQESAASEQVQVSRYRLEVNLEKSGDRWLLSGITGTGSAGDE</sequence>
<reference evidence="6" key="1">
    <citation type="submission" date="2017-08" db="EMBL/GenBank/DDBJ databases">
        <authorList>
            <person name="Varghese N."/>
            <person name="Submissions S."/>
        </authorList>
    </citation>
    <scope>NUCLEOTIDE SEQUENCE [LARGE SCALE GENOMIC DNA]</scope>
    <source>
        <strain evidence="6">DSM 4725</strain>
    </source>
</reference>
<protein>
    <submittedName>
        <fullName evidence="5">Mce-associated membrane protein</fullName>
    </submittedName>
</protein>
<dbReference type="PANTHER" id="PTHR37042:SF4">
    <property type="entry name" value="OUTER MEMBRANE PROTEIN RV1973"/>
    <property type="match status" value="1"/>
</dbReference>
<dbReference type="GO" id="GO:0016020">
    <property type="term" value="C:membrane"/>
    <property type="evidence" value="ECO:0007669"/>
    <property type="project" value="UniProtKB-SubCell"/>
</dbReference>
<evidence type="ECO:0000256" key="1">
    <source>
        <dbReference type="ARBA" id="ARBA00004370"/>
    </source>
</evidence>
<gene>
    <name evidence="5" type="ORF">SAMN05660748_1835</name>
</gene>
<dbReference type="AlphaFoldDB" id="A0A285V4X8"/>
<evidence type="ECO:0000313" key="5">
    <source>
        <dbReference type="EMBL" id="SOC49120.1"/>
    </source>
</evidence>
<accession>A0A285V4X8</accession>